<keyword evidence="1" id="KW-1133">Transmembrane helix</keyword>
<keyword evidence="1" id="KW-0812">Transmembrane</keyword>
<accession>A0A0E9WL56</accession>
<dbReference type="EMBL" id="GBXM01018359">
    <property type="protein sequence ID" value="JAH90218.1"/>
    <property type="molecule type" value="Transcribed_RNA"/>
</dbReference>
<organism evidence="2">
    <name type="scientific">Anguilla anguilla</name>
    <name type="common">European freshwater eel</name>
    <name type="synonym">Muraena anguilla</name>
    <dbReference type="NCBI Taxonomy" id="7936"/>
    <lineage>
        <taxon>Eukaryota</taxon>
        <taxon>Metazoa</taxon>
        <taxon>Chordata</taxon>
        <taxon>Craniata</taxon>
        <taxon>Vertebrata</taxon>
        <taxon>Euteleostomi</taxon>
        <taxon>Actinopterygii</taxon>
        <taxon>Neopterygii</taxon>
        <taxon>Teleostei</taxon>
        <taxon>Anguilliformes</taxon>
        <taxon>Anguillidae</taxon>
        <taxon>Anguilla</taxon>
    </lineage>
</organism>
<feature type="transmembrane region" description="Helical" evidence="1">
    <location>
        <begin position="13"/>
        <end position="35"/>
    </location>
</feature>
<proteinExistence type="predicted"/>
<reference evidence="2" key="1">
    <citation type="submission" date="2014-11" db="EMBL/GenBank/DDBJ databases">
        <authorList>
            <person name="Amaro Gonzalez C."/>
        </authorList>
    </citation>
    <scope>NUCLEOTIDE SEQUENCE</scope>
</reference>
<sequence>MPLFYSKVNFRKFFNFDFLVTSGQLFIVFEHYYALFYRPYITALRIV</sequence>
<protein>
    <submittedName>
        <fullName evidence="2">Uncharacterized protein</fullName>
    </submittedName>
</protein>
<keyword evidence="1" id="KW-0472">Membrane</keyword>
<name>A0A0E9WL56_ANGAN</name>
<dbReference type="AlphaFoldDB" id="A0A0E9WL56"/>
<reference evidence="2" key="2">
    <citation type="journal article" date="2015" name="Fish Shellfish Immunol.">
        <title>Early steps in the European eel (Anguilla anguilla)-Vibrio vulnificus interaction in the gills: Role of the RtxA13 toxin.</title>
        <authorList>
            <person name="Callol A."/>
            <person name="Pajuelo D."/>
            <person name="Ebbesson L."/>
            <person name="Teles M."/>
            <person name="MacKenzie S."/>
            <person name="Amaro C."/>
        </authorList>
    </citation>
    <scope>NUCLEOTIDE SEQUENCE</scope>
</reference>
<evidence type="ECO:0000313" key="2">
    <source>
        <dbReference type="EMBL" id="JAH90218.1"/>
    </source>
</evidence>
<evidence type="ECO:0000256" key="1">
    <source>
        <dbReference type="SAM" id="Phobius"/>
    </source>
</evidence>